<dbReference type="Gene3D" id="3.20.20.70">
    <property type="entry name" value="Aldolase class I"/>
    <property type="match status" value="1"/>
</dbReference>
<dbReference type="EMBL" id="SRHY01000020">
    <property type="protein sequence ID" value="TFJ92519.1"/>
    <property type="molecule type" value="Genomic_DNA"/>
</dbReference>
<proteinExistence type="inferred from homology"/>
<evidence type="ECO:0000313" key="6">
    <source>
        <dbReference type="EMBL" id="TFJ92519.1"/>
    </source>
</evidence>
<evidence type="ECO:0000256" key="4">
    <source>
        <dbReference type="ARBA" id="ARBA00023239"/>
    </source>
</evidence>
<keyword evidence="4 6" id="KW-0456">Lyase</keyword>
<evidence type="ECO:0000256" key="2">
    <source>
        <dbReference type="ARBA" id="ARBA00006906"/>
    </source>
</evidence>
<dbReference type="SUPFAM" id="SSF51569">
    <property type="entry name" value="Aldolase"/>
    <property type="match status" value="1"/>
</dbReference>
<gene>
    <name evidence="6" type="primary">eda</name>
    <name evidence="6" type="ORF">E4U82_11885</name>
</gene>
<name>A0A4Y9A9G8_9BACI</name>
<dbReference type="OrthoDB" id="9802667at2"/>
<dbReference type="AlphaFoldDB" id="A0A4Y9A9G8"/>
<comment type="subunit">
    <text evidence="3">Homotrimer.</text>
</comment>
<dbReference type="EC" id="4.1.2.14" evidence="6"/>
<organism evidence="6 7">
    <name type="scientific">Lentibacillus salicampi</name>
    <dbReference type="NCBI Taxonomy" id="175306"/>
    <lineage>
        <taxon>Bacteria</taxon>
        <taxon>Bacillati</taxon>
        <taxon>Bacillota</taxon>
        <taxon>Bacilli</taxon>
        <taxon>Bacillales</taxon>
        <taxon>Bacillaceae</taxon>
        <taxon>Lentibacillus</taxon>
    </lineage>
</organism>
<comment type="pathway">
    <text evidence="1">Carbohydrate acid metabolism.</text>
</comment>
<keyword evidence="5" id="KW-0119">Carbohydrate metabolism</keyword>
<dbReference type="GO" id="GO:0008675">
    <property type="term" value="F:2-dehydro-3-deoxy-phosphogluconate aldolase activity"/>
    <property type="evidence" value="ECO:0007669"/>
    <property type="project" value="UniProtKB-EC"/>
</dbReference>
<dbReference type="NCBIfam" id="TIGR01182">
    <property type="entry name" value="eda"/>
    <property type="match status" value="1"/>
</dbReference>
<dbReference type="Pfam" id="PF01081">
    <property type="entry name" value="Aldolase"/>
    <property type="match status" value="1"/>
</dbReference>
<comment type="similarity">
    <text evidence="2">Belongs to the KHG/KDPG aldolase family.</text>
</comment>
<dbReference type="InterPro" id="IPR013785">
    <property type="entry name" value="Aldolase_TIM"/>
</dbReference>
<protein>
    <submittedName>
        <fullName evidence="6">Bifunctional 4-hydroxy-2-oxoglutarate aldolase/2-dehydro-3-deoxy-phosphogluconate aldolase</fullName>
        <ecNumber evidence="6">4.1.2.14</ecNumber>
        <ecNumber evidence="6">4.1.3.16</ecNumber>
    </submittedName>
</protein>
<dbReference type="Proteomes" id="UP000298484">
    <property type="component" value="Unassembled WGS sequence"/>
</dbReference>
<dbReference type="PANTHER" id="PTHR30246:SF1">
    <property type="entry name" value="2-DEHYDRO-3-DEOXY-6-PHOSPHOGALACTONATE ALDOLASE-RELATED"/>
    <property type="match status" value="1"/>
</dbReference>
<dbReference type="InterPro" id="IPR000887">
    <property type="entry name" value="Aldlse_KDPG_KHG"/>
</dbReference>
<dbReference type="GO" id="GO:0008700">
    <property type="term" value="F:(R,S)-4-hydroxy-2-oxoglutarate aldolase activity"/>
    <property type="evidence" value="ECO:0007669"/>
    <property type="project" value="UniProtKB-EC"/>
</dbReference>
<keyword evidence="7" id="KW-1185">Reference proteome</keyword>
<evidence type="ECO:0000256" key="5">
    <source>
        <dbReference type="ARBA" id="ARBA00023277"/>
    </source>
</evidence>
<accession>A0A4Y9A9G8</accession>
<sequence length="220" mass="23310">MSNDKESIFVINTLQKIMDYKLVAIVRGANPDDVMPIAEALYAGGIRIMEITMDTPRVETVISELNNAFDGEMIVGAGTVLDVESARNAIMAGAKFIFSPTVNTETIKMTKRYGVVSIPGAMTPTEILTAYEHGADLVKVFPAGTMGPSYIKDVHGPLPYIPLMPTGGVDLSNVREYFEKGAVAAGLGGALVRTGSPGADADLQAITANAKRFIDAIEGV</sequence>
<dbReference type="PANTHER" id="PTHR30246">
    <property type="entry name" value="2-KETO-3-DEOXY-6-PHOSPHOGLUCONATE ALDOLASE"/>
    <property type="match status" value="1"/>
</dbReference>
<evidence type="ECO:0000256" key="1">
    <source>
        <dbReference type="ARBA" id="ARBA00004761"/>
    </source>
</evidence>
<dbReference type="CDD" id="cd00452">
    <property type="entry name" value="KDPG_aldolase"/>
    <property type="match status" value="1"/>
</dbReference>
<comment type="caution">
    <text evidence="6">The sequence shown here is derived from an EMBL/GenBank/DDBJ whole genome shotgun (WGS) entry which is preliminary data.</text>
</comment>
<evidence type="ECO:0000256" key="3">
    <source>
        <dbReference type="ARBA" id="ARBA00011233"/>
    </source>
</evidence>
<dbReference type="EC" id="4.1.3.16" evidence="6"/>
<reference evidence="6 7" key="1">
    <citation type="submission" date="2019-03" db="EMBL/GenBank/DDBJ databases">
        <title>Genome sequence of Lentibacillus salicampi ATCC BAA-719.</title>
        <authorList>
            <person name="Maclea K.S."/>
            <person name="Simoes Junior M."/>
        </authorList>
    </citation>
    <scope>NUCLEOTIDE SEQUENCE [LARGE SCALE GENOMIC DNA]</scope>
    <source>
        <strain evidence="6 7">ATCC BAA-719</strain>
    </source>
</reference>
<evidence type="ECO:0000313" key="7">
    <source>
        <dbReference type="Proteomes" id="UP000298484"/>
    </source>
</evidence>